<evidence type="ECO:0000313" key="2">
    <source>
        <dbReference type="EMBL" id="GIF72033.1"/>
    </source>
</evidence>
<protein>
    <recommendedName>
        <fullName evidence="4">Type II secretion system protein GspE N-terminal domain-containing protein</fullName>
    </recommendedName>
</protein>
<dbReference type="SUPFAM" id="SSF160246">
    <property type="entry name" value="EspE N-terminal domain-like"/>
    <property type="match status" value="1"/>
</dbReference>
<feature type="transmembrane region" description="Helical" evidence="1">
    <location>
        <begin position="148"/>
        <end position="167"/>
    </location>
</feature>
<keyword evidence="1" id="KW-1133">Transmembrane helix</keyword>
<name>A0ABQ4CL61_9ACTN</name>
<feature type="transmembrane region" description="Helical" evidence="1">
    <location>
        <begin position="125"/>
        <end position="142"/>
    </location>
</feature>
<accession>A0ABQ4CL61</accession>
<feature type="transmembrane region" description="Helical" evidence="1">
    <location>
        <begin position="241"/>
        <end position="261"/>
    </location>
</feature>
<gene>
    <name evidence="2" type="ORF">Asi02nite_15510</name>
</gene>
<evidence type="ECO:0000256" key="1">
    <source>
        <dbReference type="SAM" id="Phobius"/>
    </source>
</evidence>
<keyword evidence="3" id="KW-1185">Reference proteome</keyword>
<dbReference type="Proteomes" id="UP000604117">
    <property type="component" value="Unassembled WGS sequence"/>
</dbReference>
<proteinExistence type="predicted"/>
<evidence type="ECO:0000313" key="3">
    <source>
        <dbReference type="Proteomes" id="UP000604117"/>
    </source>
</evidence>
<dbReference type="InterPro" id="IPR037257">
    <property type="entry name" value="T2SS_E_N_sf"/>
</dbReference>
<organism evidence="2 3">
    <name type="scientific">Asanoa siamensis</name>
    <dbReference type="NCBI Taxonomy" id="926357"/>
    <lineage>
        <taxon>Bacteria</taxon>
        <taxon>Bacillati</taxon>
        <taxon>Actinomycetota</taxon>
        <taxon>Actinomycetes</taxon>
        <taxon>Micromonosporales</taxon>
        <taxon>Micromonosporaceae</taxon>
        <taxon>Asanoa</taxon>
    </lineage>
</organism>
<dbReference type="EMBL" id="BONE01000008">
    <property type="protein sequence ID" value="GIF72033.1"/>
    <property type="molecule type" value="Genomic_DNA"/>
</dbReference>
<feature type="transmembrane region" description="Helical" evidence="1">
    <location>
        <begin position="215"/>
        <end position="235"/>
    </location>
</feature>
<keyword evidence="1" id="KW-0812">Transmembrane</keyword>
<dbReference type="RefSeq" id="WP_203711487.1">
    <property type="nucleotide sequence ID" value="NZ_BONE01000008.1"/>
</dbReference>
<sequence length="301" mass="32608">MVHAQQLTDEVEERRDLFRARAADWNCGYLDIDEEWFDRGLQEAYDPVALANEAWLPLHHDDEGYVLVATSVEPTPDYVRMIEEAVGAPVCLAVTSDWDLDAAIARAYAPSTPEPRARNRRGGRLLAVPALLALAAALFFAAGPTLLAVATLTSGGFLLGVGAAAAVRLRADAGEPTGDDLRTLLHHLRHPRALTREHGFTQAPAVLLRTGGGPAALLLTPPLYVLFGAALALPAERVVPAWLVAITLASLLVGNTLLAYVEILDAFRHGRRPSAGTALLRPLRWLRQSATAYQTLWRLLT</sequence>
<comment type="caution">
    <text evidence="2">The sequence shown here is derived from an EMBL/GenBank/DDBJ whole genome shotgun (WGS) entry which is preliminary data.</text>
</comment>
<reference evidence="2 3" key="1">
    <citation type="submission" date="2021-01" db="EMBL/GenBank/DDBJ databases">
        <title>Whole genome shotgun sequence of Asanoa siamensis NBRC 107932.</title>
        <authorList>
            <person name="Komaki H."/>
            <person name="Tamura T."/>
        </authorList>
    </citation>
    <scope>NUCLEOTIDE SEQUENCE [LARGE SCALE GENOMIC DNA]</scope>
    <source>
        <strain evidence="2 3">NBRC 107932</strain>
    </source>
</reference>
<evidence type="ECO:0008006" key="4">
    <source>
        <dbReference type="Google" id="ProtNLM"/>
    </source>
</evidence>
<keyword evidence="1" id="KW-0472">Membrane</keyword>